<dbReference type="InterPro" id="IPR002575">
    <property type="entry name" value="Aminoglycoside_PTrfase"/>
</dbReference>
<proteinExistence type="predicted"/>
<dbReference type="EMBL" id="CAJVPD010000229">
    <property type="protein sequence ID" value="CAG8373894.1"/>
    <property type="molecule type" value="Genomic_DNA"/>
</dbReference>
<protein>
    <recommendedName>
        <fullName evidence="1">Aminoglycoside phosphotransferase domain-containing protein</fullName>
    </recommendedName>
</protein>
<name>A0A9W4J4F9_9EURO</name>
<dbReference type="PANTHER" id="PTHR21310:SF37">
    <property type="entry name" value="AMINOGLYCOSIDE PHOSPHOTRANSFERASE DOMAIN-CONTAINING PROTEIN"/>
    <property type="match status" value="1"/>
</dbReference>
<dbReference type="AlphaFoldDB" id="A0A9W4J4F9"/>
<comment type="caution">
    <text evidence="2">The sequence shown here is derived from an EMBL/GenBank/DDBJ whole genome shotgun (WGS) entry which is preliminary data.</text>
</comment>
<dbReference type="Proteomes" id="UP001152592">
    <property type="component" value="Unassembled WGS sequence"/>
</dbReference>
<sequence length="323" mass="36599">MIERKYLLPFSRTRSSIPVPEVYHFEPESDDVGAPYMIMEYIPGTVASELREKIDAPFDQFGTPEQDQKFRRQMAAIQVEISSLPFDKIGSLYEDPKTGDFYVGPDCSSGQSPWESSFEYYRYLAQKKLEDTVQNAPEEVQDDSSFSLPILFERLISMYTEKSVRGPFGIAYPDFGAHNLLVNENFEILAVIDFDGVISAPIEVQAQFPTLTGLDVEPPFHVTTKPLAIARINHTKPKLEEYKHMVQEQERETEIGDDTLDQQGRLGDLLLSHASAIIAGLEAYGMHQDFVNQMWMLSFSRLLRRKLASGDGKEDGSNEPDSH</sequence>
<evidence type="ECO:0000313" key="2">
    <source>
        <dbReference type="EMBL" id="CAG8373894.1"/>
    </source>
</evidence>
<dbReference type="Pfam" id="PF01636">
    <property type="entry name" value="APH"/>
    <property type="match status" value="1"/>
</dbReference>
<accession>A0A9W4J4F9</accession>
<reference evidence="2" key="1">
    <citation type="submission" date="2021-07" db="EMBL/GenBank/DDBJ databases">
        <authorList>
            <person name="Branca A.L. A."/>
        </authorList>
    </citation>
    <scope>NUCLEOTIDE SEQUENCE</scope>
</reference>
<dbReference type="InterPro" id="IPR051678">
    <property type="entry name" value="AGP_Transferase"/>
</dbReference>
<dbReference type="PANTHER" id="PTHR21310">
    <property type="entry name" value="AMINOGLYCOSIDE PHOSPHOTRANSFERASE-RELATED-RELATED"/>
    <property type="match status" value="1"/>
</dbReference>
<evidence type="ECO:0000313" key="3">
    <source>
        <dbReference type="Proteomes" id="UP001152592"/>
    </source>
</evidence>
<dbReference type="SUPFAM" id="SSF56112">
    <property type="entry name" value="Protein kinase-like (PK-like)"/>
    <property type="match status" value="1"/>
</dbReference>
<organism evidence="2 3">
    <name type="scientific">Penicillium salamii</name>
    <dbReference type="NCBI Taxonomy" id="1612424"/>
    <lineage>
        <taxon>Eukaryota</taxon>
        <taxon>Fungi</taxon>
        <taxon>Dikarya</taxon>
        <taxon>Ascomycota</taxon>
        <taxon>Pezizomycotina</taxon>
        <taxon>Eurotiomycetes</taxon>
        <taxon>Eurotiomycetidae</taxon>
        <taxon>Eurotiales</taxon>
        <taxon>Aspergillaceae</taxon>
        <taxon>Penicillium</taxon>
    </lineage>
</organism>
<feature type="domain" description="Aminoglycoside phosphotransferase" evidence="1">
    <location>
        <begin position="16"/>
        <end position="196"/>
    </location>
</feature>
<evidence type="ECO:0000259" key="1">
    <source>
        <dbReference type="Pfam" id="PF01636"/>
    </source>
</evidence>
<gene>
    <name evidence="2" type="ORF">PSALAMII_LOCUS4939</name>
</gene>
<dbReference type="OrthoDB" id="415706at2759"/>
<dbReference type="InterPro" id="IPR011009">
    <property type="entry name" value="Kinase-like_dom_sf"/>
</dbReference>